<keyword evidence="3" id="KW-1185">Reference proteome</keyword>
<evidence type="ECO:0000313" key="2">
    <source>
        <dbReference type="EMBL" id="KAB8298087.1"/>
    </source>
</evidence>
<accession>A0A5N6K6Z2</accession>
<name>A0A5N6K6Z2_MONLA</name>
<gene>
    <name evidence="2" type="ORF">EYC80_001849</name>
</gene>
<sequence length="104" mass="11057">MPPKCKIVIDIAADSDDAGSDAVSSKKSKPHMESVGPPSGLEPQISESITISKEGTKIFEKLLKEHEKRDPGIHALDMIAADDFDGAGISEILVNIVCARTLLS</sequence>
<evidence type="ECO:0000313" key="3">
    <source>
        <dbReference type="Proteomes" id="UP000326757"/>
    </source>
</evidence>
<organism evidence="2 3">
    <name type="scientific">Monilinia laxa</name>
    <name type="common">Brown rot fungus</name>
    <name type="synonym">Sclerotinia laxa</name>
    <dbReference type="NCBI Taxonomy" id="61186"/>
    <lineage>
        <taxon>Eukaryota</taxon>
        <taxon>Fungi</taxon>
        <taxon>Dikarya</taxon>
        <taxon>Ascomycota</taxon>
        <taxon>Pezizomycotina</taxon>
        <taxon>Leotiomycetes</taxon>
        <taxon>Helotiales</taxon>
        <taxon>Sclerotiniaceae</taxon>
        <taxon>Monilinia</taxon>
    </lineage>
</organism>
<dbReference type="AlphaFoldDB" id="A0A5N6K6Z2"/>
<comment type="caution">
    <text evidence="2">The sequence shown here is derived from an EMBL/GenBank/DDBJ whole genome shotgun (WGS) entry which is preliminary data.</text>
</comment>
<feature type="region of interest" description="Disordered" evidence="1">
    <location>
        <begin position="16"/>
        <end position="44"/>
    </location>
</feature>
<protein>
    <submittedName>
        <fullName evidence="2">Uncharacterized protein</fullName>
    </submittedName>
</protein>
<proteinExistence type="predicted"/>
<dbReference type="EMBL" id="VIGI01000007">
    <property type="protein sequence ID" value="KAB8298087.1"/>
    <property type="molecule type" value="Genomic_DNA"/>
</dbReference>
<evidence type="ECO:0000256" key="1">
    <source>
        <dbReference type="SAM" id="MobiDB-lite"/>
    </source>
</evidence>
<reference evidence="2 3" key="1">
    <citation type="submission" date="2019-06" db="EMBL/GenBank/DDBJ databases">
        <title>Genome Sequence of the Brown Rot Fungal Pathogen Monilinia laxa.</title>
        <authorList>
            <person name="De Miccolis Angelini R.M."/>
            <person name="Landi L."/>
            <person name="Abate D."/>
            <person name="Pollastro S."/>
            <person name="Romanazzi G."/>
            <person name="Faretra F."/>
        </authorList>
    </citation>
    <scope>NUCLEOTIDE SEQUENCE [LARGE SCALE GENOMIC DNA]</scope>
    <source>
        <strain evidence="2 3">Mlax316</strain>
    </source>
</reference>
<dbReference type="Proteomes" id="UP000326757">
    <property type="component" value="Unassembled WGS sequence"/>
</dbReference>